<dbReference type="RefSeq" id="WP_180566727.1">
    <property type="nucleotide sequence ID" value="NZ_JACCKB010000002.1"/>
</dbReference>
<evidence type="ECO:0008006" key="3">
    <source>
        <dbReference type="Google" id="ProtNLM"/>
    </source>
</evidence>
<evidence type="ECO:0000313" key="2">
    <source>
        <dbReference type="Proteomes" id="UP000569732"/>
    </source>
</evidence>
<dbReference type="PANTHER" id="PTHR47432:SF1">
    <property type="entry name" value="CELL WALL ASSEMBLY REGULATOR SMI1"/>
    <property type="match status" value="1"/>
</dbReference>
<accession>A0A853I516</accession>
<dbReference type="EMBL" id="JACCKB010000002">
    <property type="protein sequence ID" value="NYZ64687.1"/>
    <property type="molecule type" value="Genomic_DNA"/>
</dbReference>
<comment type="caution">
    <text evidence="1">The sequence shown here is derived from an EMBL/GenBank/DDBJ whole genome shotgun (WGS) entry which is preliminary data.</text>
</comment>
<gene>
    <name evidence="1" type="ORF">H0A36_01625</name>
</gene>
<proteinExistence type="predicted"/>
<reference evidence="1 2" key="1">
    <citation type="submission" date="2020-07" db="EMBL/GenBank/DDBJ databases">
        <title>Endozoicomonas sp. nov., isolated from sediment.</title>
        <authorList>
            <person name="Gu T."/>
        </authorList>
    </citation>
    <scope>NUCLEOTIDE SEQUENCE [LARGE SCALE GENOMIC DNA]</scope>
    <source>
        <strain evidence="1 2">SM1973</strain>
    </source>
</reference>
<keyword evidence="2" id="KW-1185">Reference proteome</keyword>
<dbReference type="AlphaFoldDB" id="A0A853I516"/>
<organism evidence="1 2">
    <name type="scientific">Spartinivicinus marinus</name>
    <dbReference type="NCBI Taxonomy" id="2994442"/>
    <lineage>
        <taxon>Bacteria</taxon>
        <taxon>Pseudomonadati</taxon>
        <taxon>Pseudomonadota</taxon>
        <taxon>Gammaproteobacteria</taxon>
        <taxon>Oceanospirillales</taxon>
        <taxon>Zooshikellaceae</taxon>
        <taxon>Spartinivicinus</taxon>
    </lineage>
</organism>
<dbReference type="Proteomes" id="UP000569732">
    <property type="component" value="Unassembled WGS sequence"/>
</dbReference>
<dbReference type="PANTHER" id="PTHR47432">
    <property type="entry name" value="CELL WALL ASSEMBLY REGULATOR SMI1"/>
    <property type="match status" value="1"/>
</dbReference>
<sequence>MQQAIFQCWSVIVRWMEVYYPSGLKTLRPAAENKALARLTSHFPLLPTVLVESLALHDGEDEPGILYGHYQLLSAEAIIEYWYELLQFCSVNDCLFHSNDKQLCGGRFGIGRVPFAVNRNTQSQYLCIDLNPGIEGIMAQVIEVDFDHLTLFYLEKSYTGFLATYANGLHTGRYEISKQGNQLVLNKHFVSFFYQHLSSFQLTTDSLKACFY</sequence>
<evidence type="ECO:0000313" key="1">
    <source>
        <dbReference type="EMBL" id="NYZ64687.1"/>
    </source>
</evidence>
<protein>
    <recommendedName>
        <fullName evidence="3">Knr4/Smi1-like domain-containing protein</fullName>
    </recommendedName>
</protein>
<dbReference type="InterPro" id="IPR051873">
    <property type="entry name" value="KNR4/SMI1_regulator"/>
</dbReference>
<name>A0A853I516_9GAMM</name>